<dbReference type="SUPFAM" id="SSF53383">
    <property type="entry name" value="PLP-dependent transferases"/>
    <property type="match status" value="1"/>
</dbReference>
<feature type="domain" description="Aromatic amino acid beta-eliminating lyase/threonine aldolase" evidence="5">
    <location>
        <begin position="71"/>
        <end position="326"/>
    </location>
</feature>
<dbReference type="InterPro" id="IPR006311">
    <property type="entry name" value="TAT_signal"/>
</dbReference>
<dbReference type="PANTHER" id="PTHR48097">
    <property type="entry name" value="L-THREONINE ALDOLASE-RELATED"/>
    <property type="match status" value="1"/>
</dbReference>
<protein>
    <submittedName>
        <fullName evidence="6">Aminotransferase class I/II-fold pyridoxal phosphate-dependent enzyme</fullName>
    </submittedName>
</protein>
<evidence type="ECO:0000256" key="1">
    <source>
        <dbReference type="ARBA" id="ARBA00001933"/>
    </source>
</evidence>
<dbReference type="RefSeq" id="WP_172662676.1">
    <property type="nucleotide sequence ID" value="NZ_JABMKW010000020.1"/>
</dbReference>
<evidence type="ECO:0000256" key="2">
    <source>
        <dbReference type="ARBA" id="ARBA00006966"/>
    </source>
</evidence>
<comment type="cofactor">
    <cofactor evidence="1">
        <name>pyridoxal 5'-phosphate</name>
        <dbReference type="ChEBI" id="CHEBI:597326"/>
    </cofactor>
</comment>
<dbReference type="Proteomes" id="UP001378956">
    <property type="component" value="Unassembled WGS sequence"/>
</dbReference>
<accession>A0ABU8NJ87</accession>
<organism evidence="6 7">
    <name type="scientific">Pedobacter panaciterrae</name>
    <dbReference type="NCBI Taxonomy" id="363849"/>
    <lineage>
        <taxon>Bacteria</taxon>
        <taxon>Pseudomonadati</taxon>
        <taxon>Bacteroidota</taxon>
        <taxon>Sphingobacteriia</taxon>
        <taxon>Sphingobacteriales</taxon>
        <taxon>Sphingobacteriaceae</taxon>
        <taxon>Pedobacter</taxon>
    </lineage>
</organism>
<dbReference type="InterPro" id="IPR015421">
    <property type="entry name" value="PyrdxlP-dep_Trfase_major"/>
</dbReference>
<comment type="similarity">
    <text evidence="2">Belongs to the threonine aldolase family.</text>
</comment>
<keyword evidence="3" id="KW-0663">Pyridoxal phosphate</keyword>
<proteinExistence type="inferred from homology"/>
<evidence type="ECO:0000259" key="5">
    <source>
        <dbReference type="Pfam" id="PF01212"/>
    </source>
</evidence>
<keyword evidence="6" id="KW-0808">Transferase</keyword>
<evidence type="ECO:0000313" key="7">
    <source>
        <dbReference type="Proteomes" id="UP001378956"/>
    </source>
</evidence>
<dbReference type="PROSITE" id="PS51318">
    <property type="entry name" value="TAT"/>
    <property type="match status" value="1"/>
</dbReference>
<gene>
    <name evidence="6" type="ORF">WAE58_07655</name>
</gene>
<dbReference type="GO" id="GO:0008483">
    <property type="term" value="F:transaminase activity"/>
    <property type="evidence" value="ECO:0007669"/>
    <property type="project" value="UniProtKB-KW"/>
</dbReference>
<dbReference type="Pfam" id="PF01212">
    <property type="entry name" value="Beta_elim_lyase"/>
    <property type="match status" value="1"/>
</dbReference>
<evidence type="ECO:0000256" key="4">
    <source>
        <dbReference type="SAM" id="SignalP"/>
    </source>
</evidence>
<reference evidence="6 7" key="1">
    <citation type="submission" date="2024-03" db="EMBL/GenBank/DDBJ databases">
        <title>Sequence of Lycoming College Course Isolates.</title>
        <authorList>
            <person name="Plotts O."/>
            <person name="Newman J."/>
        </authorList>
    </citation>
    <scope>NUCLEOTIDE SEQUENCE [LARGE SCALE GENOMIC DNA]</scope>
    <source>
        <strain evidence="6 7">CJB-3</strain>
    </source>
</reference>
<evidence type="ECO:0000256" key="3">
    <source>
        <dbReference type="ARBA" id="ARBA00022898"/>
    </source>
</evidence>
<keyword evidence="6" id="KW-0032">Aminotransferase</keyword>
<keyword evidence="7" id="KW-1185">Reference proteome</keyword>
<dbReference type="EMBL" id="JBBEUB010000002">
    <property type="protein sequence ID" value="MEJ2902295.1"/>
    <property type="molecule type" value="Genomic_DNA"/>
</dbReference>
<dbReference type="InterPro" id="IPR001597">
    <property type="entry name" value="ArAA_b-elim_lyase/Thr_aldolase"/>
</dbReference>
<comment type="caution">
    <text evidence="6">The sequence shown here is derived from an EMBL/GenBank/DDBJ whole genome shotgun (WGS) entry which is preliminary data.</text>
</comment>
<dbReference type="PANTHER" id="PTHR48097:SF9">
    <property type="entry name" value="L-THREONINE ALDOLASE"/>
    <property type="match status" value="1"/>
</dbReference>
<dbReference type="Gene3D" id="3.40.640.10">
    <property type="entry name" value="Type I PLP-dependent aspartate aminotransferase-like (Major domain)"/>
    <property type="match status" value="1"/>
</dbReference>
<keyword evidence="4" id="KW-0732">Signal</keyword>
<feature type="chain" id="PRO_5045333892" evidence="4">
    <location>
        <begin position="33"/>
        <end position="396"/>
    </location>
</feature>
<dbReference type="InterPro" id="IPR015424">
    <property type="entry name" value="PyrdxlP-dep_Trfase"/>
</dbReference>
<feature type="signal peptide" evidence="4">
    <location>
        <begin position="1"/>
        <end position="32"/>
    </location>
</feature>
<evidence type="ECO:0000313" key="6">
    <source>
        <dbReference type="EMBL" id="MEJ2902295.1"/>
    </source>
</evidence>
<name>A0ABU8NJ87_9SPHI</name>
<sequence length="396" mass="44254">MSAYKRRDFLKLSSLSALPLIASAVMPANTFASEKAIPSKDSEAVYFINDGIFYKPEDFINKLQEINTANPIERDSYADGGTIEKLLKKFVEITGKEAAVYLPTGTLANQLAISFLCGNNTKAFVQETSHVYRDEGDAAQTLFNKRLIPLAEGKAHFTLDELKKAIKYHKDGEAFVGEVGAVSIETPVRRCDNQAFPLEEIKKISAYCKEQGYKMHLDGARLHMATAFTNATVKEYARYFDTVYMCLYKYLGATGGAILCGDKVVIDQMHHLIKIHGGGIFTNWPSASIALYHLNTIDEVMEKIKVKSASLFSQFSQLKGFKINQVPNGTNQFNVSIANGIDPVKLNKRLREEHNIIFGQPREDGFVKIKVNPTLLRRDNQQIIDSFKEAISFAKV</sequence>